<sequence>MAYLSAINADKNQVKDFRQKFQKTKIPIKIRSLICHIILVEFYATVKPDFIIRPILLSQTGKKERHGAFRHVFPE</sequence>
<comment type="caution">
    <text evidence="1">The sequence shown here is derived from an EMBL/GenBank/DDBJ whole genome shotgun (WGS) entry which is preliminary data.</text>
</comment>
<dbReference type="Proteomes" id="UP000004968">
    <property type="component" value="Unassembled WGS sequence"/>
</dbReference>
<gene>
    <name evidence="1" type="ORF">CLOSTHATH_01307</name>
</gene>
<proteinExistence type="predicted"/>
<dbReference type="HOGENOM" id="CLU_2666118_0_0_9"/>
<dbReference type="AlphaFoldDB" id="D3ACI0"/>
<evidence type="ECO:0000313" key="1">
    <source>
        <dbReference type="EMBL" id="EFD00488.1"/>
    </source>
</evidence>
<protein>
    <submittedName>
        <fullName evidence="1">Uncharacterized protein</fullName>
    </submittedName>
</protein>
<name>D3ACI0_9FIRM</name>
<organism evidence="1 2">
    <name type="scientific">Hungatella hathewayi DSM 13479</name>
    <dbReference type="NCBI Taxonomy" id="566550"/>
    <lineage>
        <taxon>Bacteria</taxon>
        <taxon>Bacillati</taxon>
        <taxon>Bacillota</taxon>
        <taxon>Clostridia</taxon>
        <taxon>Lachnospirales</taxon>
        <taxon>Lachnospiraceae</taxon>
        <taxon>Hungatella</taxon>
    </lineage>
</organism>
<evidence type="ECO:0000313" key="2">
    <source>
        <dbReference type="Proteomes" id="UP000004968"/>
    </source>
</evidence>
<accession>D3ACI0</accession>
<reference evidence="1 2" key="1">
    <citation type="submission" date="2010-01" db="EMBL/GenBank/DDBJ databases">
        <authorList>
            <person name="Weinstock G."/>
            <person name="Sodergren E."/>
            <person name="Clifton S."/>
            <person name="Fulton L."/>
            <person name="Fulton B."/>
            <person name="Courtney L."/>
            <person name="Fronick C."/>
            <person name="Harrison M."/>
            <person name="Strong C."/>
            <person name="Farmer C."/>
            <person name="Delahaunty K."/>
            <person name="Markovic C."/>
            <person name="Hall O."/>
            <person name="Minx P."/>
            <person name="Tomlinson C."/>
            <person name="Mitreva M."/>
            <person name="Nelson J."/>
            <person name="Hou S."/>
            <person name="Wollam A."/>
            <person name="Pepin K.H."/>
            <person name="Johnson M."/>
            <person name="Bhonagiri V."/>
            <person name="Nash W.E."/>
            <person name="Warren W."/>
            <person name="Chinwalla A."/>
            <person name="Mardis E.R."/>
            <person name="Wilson R.K."/>
        </authorList>
    </citation>
    <scope>NUCLEOTIDE SEQUENCE [LARGE SCALE GENOMIC DNA]</scope>
    <source>
        <strain evidence="1 2">DSM 13479</strain>
    </source>
</reference>
<dbReference type="EMBL" id="ACIO01000083">
    <property type="protein sequence ID" value="EFD00488.1"/>
    <property type="molecule type" value="Genomic_DNA"/>
</dbReference>